<dbReference type="CDD" id="cd23114">
    <property type="entry name" value="RING-H2_WAVH2"/>
    <property type="match status" value="1"/>
</dbReference>
<dbReference type="Pfam" id="PF17123">
    <property type="entry name" value="zf-RING_11"/>
    <property type="match status" value="1"/>
</dbReference>
<dbReference type="PANTHER" id="PTHR10579:SF43">
    <property type="entry name" value="ZINC FINGER (C3HC4-TYPE RING FINGER) FAMILY PROTEIN"/>
    <property type="match status" value="1"/>
</dbReference>
<feature type="region of interest" description="Disordered" evidence="2">
    <location>
        <begin position="712"/>
        <end position="734"/>
    </location>
</feature>
<gene>
    <name evidence="5" type="ORF">C5167_033609</name>
</gene>
<keyword evidence="1" id="KW-0862">Zinc</keyword>
<dbReference type="InterPro" id="IPR036465">
    <property type="entry name" value="vWFA_dom_sf"/>
</dbReference>
<dbReference type="InterPro" id="IPR001841">
    <property type="entry name" value="Znf_RING"/>
</dbReference>
<dbReference type="SUPFAM" id="SSF53300">
    <property type="entry name" value="vWA-like"/>
    <property type="match status" value="1"/>
</dbReference>
<dbReference type="OrthoDB" id="687730at2759"/>
<evidence type="ECO:0000259" key="3">
    <source>
        <dbReference type="PROSITE" id="PS50089"/>
    </source>
</evidence>
<keyword evidence="1" id="KW-0479">Metal-binding</keyword>
<keyword evidence="1" id="KW-0863">Zinc-finger</keyword>
<dbReference type="AlphaFoldDB" id="A0A4Y7KAR5"/>
<evidence type="ECO:0000313" key="5">
    <source>
        <dbReference type="EMBL" id="RZC70474.1"/>
    </source>
</evidence>
<dbReference type="InterPro" id="IPR051266">
    <property type="entry name" value="CLCR"/>
</dbReference>
<evidence type="ECO:0000256" key="2">
    <source>
        <dbReference type="SAM" id="MobiDB-lite"/>
    </source>
</evidence>
<dbReference type="OMA" id="ICLMSMK"/>
<organism evidence="5 6">
    <name type="scientific">Papaver somniferum</name>
    <name type="common">Opium poppy</name>
    <dbReference type="NCBI Taxonomy" id="3469"/>
    <lineage>
        <taxon>Eukaryota</taxon>
        <taxon>Viridiplantae</taxon>
        <taxon>Streptophyta</taxon>
        <taxon>Embryophyta</taxon>
        <taxon>Tracheophyta</taxon>
        <taxon>Spermatophyta</taxon>
        <taxon>Magnoliopsida</taxon>
        <taxon>Ranunculales</taxon>
        <taxon>Papaveraceae</taxon>
        <taxon>Papaveroideae</taxon>
        <taxon>Papaver</taxon>
    </lineage>
</organism>
<dbReference type="PANTHER" id="PTHR10579">
    <property type="entry name" value="CALCIUM-ACTIVATED CHLORIDE CHANNEL REGULATOR"/>
    <property type="match status" value="1"/>
</dbReference>
<feature type="domain" description="VWFA" evidence="4">
    <location>
        <begin position="286"/>
        <end position="472"/>
    </location>
</feature>
<evidence type="ECO:0000259" key="4">
    <source>
        <dbReference type="PROSITE" id="PS50234"/>
    </source>
</evidence>
<proteinExistence type="predicted"/>
<dbReference type="PROSITE" id="PS50234">
    <property type="entry name" value="VWFA"/>
    <property type="match status" value="1"/>
</dbReference>
<dbReference type="InterPro" id="IPR032838">
    <property type="entry name" value="Vwaint_dom"/>
</dbReference>
<accession>A0A4Y7KAR5</accession>
<feature type="region of interest" description="Disordered" evidence="2">
    <location>
        <begin position="47"/>
        <end position="84"/>
    </location>
</feature>
<sequence length="734" mass="80013">MASKWRKAKIALGLNLCVYVPRTREEEEEVGSSTSSSMEVTRRFSNATSLSPSYSSGSRHSESRLLPPTTPTPSSSGLRLGKSGYRSSKKTCAICLATMKPGHGHALFTAECSHTFHFHCIASNVKHGNQVCPVCRAKWKEVPFQGPTADLPSGSGRINPGDWPGDDAWMTVLRRLPPHRANSNRQMASALQAPEPTIFNDDEALDNQQQLQDKNFPIREVGDQYSVRPLEIKMYPEVSAVQRSTTLQNFTVLINLKAPITKSRNNLSRNQANFPPVSQASRAPVDLVTVLDVSGSMAGTKIALLKRAMGFVIQNLGPSDRLSVIAFSSTARRIFPLRRMTDSGRQQALQAVNALISNGGTNIAEALKKAAKVMEERREKNPVGSIILLSDGQDTYSASGPDRGHSRPNHQSRLSFSARNTGSSGFQIPVHAFGFGADHDAASMHSISENSGGTFSFIEAEGVIQDAFAQCIGGLLSVVVQDLRVSIECAYPGIHLNPLKAGSYGTRLLNHERTGIIDVGDLYADEERDFLVSVNLPAGDWSSEMTLLKVQCAYTDPVIKETLNSQPKEVRIQRPQTVKERVVSVEVDRQQNRVQAAEAMASASAAAEKGDLTNAVSILENCRRALSESISARVGDRLCVALDAELKEMQERMATRRMYEVSGRAYVLSGLSSHSWQRATARGDSTDNASLVHAYQTPSMVDMLTRSQTMLLGGSLPQPSVRPAKSFPLQPQPR</sequence>
<feature type="domain" description="RING-type" evidence="3">
    <location>
        <begin position="92"/>
        <end position="136"/>
    </location>
</feature>
<protein>
    <recommendedName>
        <fullName evidence="7">Anaphase-promoting complex subunit 11</fullName>
    </recommendedName>
</protein>
<feature type="compositionally biased region" description="Low complexity" evidence="2">
    <location>
        <begin position="49"/>
        <end position="80"/>
    </location>
</feature>
<dbReference type="Pfam" id="PF14624">
    <property type="entry name" value="Vwaint"/>
    <property type="match status" value="1"/>
</dbReference>
<dbReference type="GO" id="GO:0008270">
    <property type="term" value="F:zinc ion binding"/>
    <property type="evidence" value="ECO:0007669"/>
    <property type="project" value="UniProtKB-KW"/>
</dbReference>
<dbReference type="SMART" id="SM00184">
    <property type="entry name" value="RING"/>
    <property type="match status" value="1"/>
</dbReference>
<dbReference type="CDD" id="cd01466">
    <property type="entry name" value="vWA_C3HC4_type"/>
    <property type="match status" value="1"/>
</dbReference>
<dbReference type="Pfam" id="PF00092">
    <property type="entry name" value="VWA"/>
    <property type="match status" value="1"/>
</dbReference>
<dbReference type="InterPro" id="IPR013083">
    <property type="entry name" value="Znf_RING/FYVE/PHD"/>
</dbReference>
<dbReference type="InterPro" id="IPR002035">
    <property type="entry name" value="VWF_A"/>
</dbReference>
<dbReference type="Gramene" id="RZC70474">
    <property type="protein sequence ID" value="RZC70474"/>
    <property type="gene ID" value="C5167_033609"/>
</dbReference>
<feature type="region of interest" description="Disordered" evidence="2">
    <location>
        <begin position="392"/>
        <end position="413"/>
    </location>
</feature>
<dbReference type="Gene3D" id="3.30.40.10">
    <property type="entry name" value="Zinc/RING finger domain, C3HC4 (zinc finger)"/>
    <property type="match status" value="1"/>
</dbReference>
<evidence type="ECO:0000256" key="1">
    <source>
        <dbReference type="PROSITE-ProRule" id="PRU00175"/>
    </source>
</evidence>
<dbReference type="SMART" id="SM00327">
    <property type="entry name" value="VWA"/>
    <property type="match status" value="1"/>
</dbReference>
<evidence type="ECO:0008006" key="7">
    <source>
        <dbReference type="Google" id="ProtNLM"/>
    </source>
</evidence>
<name>A0A4Y7KAR5_PAPSO</name>
<dbReference type="Proteomes" id="UP000316621">
    <property type="component" value="Chromosome 7"/>
</dbReference>
<evidence type="ECO:0000313" key="6">
    <source>
        <dbReference type="Proteomes" id="UP000316621"/>
    </source>
</evidence>
<dbReference type="STRING" id="3469.A0A4Y7KAR5"/>
<dbReference type="EMBL" id="CM010721">
    <property type="protein sequence ID" value="RZC70474.1"/>
    <property type="molecule type" value="Genomic_DNA"/>
</dbReference>
<dbReference type="Gene3D" id="3.40.50.410">
    <property type="entry name" value="von Willebrand factor, type A domain"/>
    <property type="match status" value="1"/>
</dbReference>
<dbReference type="SUPFAM" id="SSF57850">
    <property type="entry name" value="RING/U-box"/>
    <property type="match status" value="1"/>
</dbReference>
<dbReference type="PROSITE" id="PS50089">
    <property type="entry name" value="ZF_RING_2"/>
    <property type="match status" value="1"/>
</dbReference>
<keyword evidence="6" id="KW-1185">Reference proteome</keyword>
<reference evidence="5 6" key="1">
    <citation type="journal article" date="2018" name="Science">
        <title>The opium poppy genome and morphinan production.</title>
        <authorList>
            <person name="Guo L."/>
            <person name="Winzer T."/>
            <person name="Yang X."/>
            <person name="Li Y."/>
            <person name="Ning Z."/>
            <person name="He Z."/>
            <person name="Teodor R."/>
            <person name="Lu Y."/>
            <person name="Bowser T.A."/>
            <person name="Graham I.A."/>
            <person name="Ye K."/>
        </authorList>
    </citation>
    <scope>NUCLEOTIDE SEQUENCE [LARGE SCALE GENOMIC DNA]</scope>
    <source>
        <strain evidence="6">cv. HN1</strain>
        <tissue evidence="5">Leaves</tissue>
    </source>
</reference>